<feature type="region of interest" description="Disordered" evidence="1">
    <location>
        <begin position="86"/>
        <end position="106"/>
    </location>
</feature>
<dbReference type="EMBL" id="CP003563">
    <property type="protein sequence ID" value="AFL51284.1"/>
    <property type="molecule type" value="Genomic_DNA"/>
</dbReference>
<evidence type="ECO:0000313" key="4">
    <source>
        <dbReference type="Proteomes" id="UP000006180"/>
    </source>
</evidence>
<evidence type="ECO:0000256" key="2">
    <source>
        <dbReference type="SAM" id="SignalP"/>
    </source>
</evidence>
<evidence type="ECO:0000313" key="3">
    <source>
        <dbReference type="EMBL" id="AFL51284.1"/>
    </source>
</evidence>
<dbReference type="STRING" id="1185652.USDA257_c27110"/>
<protein>
    <recommendedName>
        <fullName evidence="5">Transmembrane protein</fullName>
    </recommendedName>
</protein>
<name>I3X5X8_SINF2</name>
<organism evidence="3 4">
    <name type="scientific">Sinorhizobium fredii (strain USDA 257)</name>
    <dbReference type="NCBI Taxonomy" id="1185652"/>
    <lineage>
        <taxon>Bacteria</taxon>
        <taxon>Pseudomonadati</taxon>
        <taxon>Pseudomonadota</taxon>
        <taxon>Alphaproteobacteria</taxon>
        <taxon>Hyphomicrobiales</taxon>
        <taxon>Rhizobiaceae</taxon>
        <taxon>Sinorhizobium/Ensifer group</taxon>
        <taxon>Sinorhizobium</taxon>
    </lineage>
</organism>
<dbReference type="KEGG" id="sfd:USDA257_c27110"/>
<keyword evidence="2" id="KW-0732">Signal</keyword>
<evidence type="ECO:0000256" key="1">
    <source>
        <dbReference type="SAM" id="MobiDB-lite"/>
    </source>
</evidence>
<feature type="signal peptide" evidence="2">
    <location>
        <begin position="1"/>
        <end position="18"/>
    </location>
</feature>
<dbReference type="PATRIC" id="fig|1185652.3.peg.2806"/>
<dbReference type="HOGENOM" id="CLU_1915385_0_0_5"/>
<evidence type="ECO:0008006" key="5">
    <source>
        <dbReference type="Google" id="ProtNLM"/>
    </source>
</evidence>
<gene>
    <name evidence="3" type="ORF">USDA257_c27110</name>
</gene>
<dbReference type="AlphaFoldDB" id="I3X5X8"/>
<sequence length="106" mass="10586">MLLATFVAAGMGLSVAQASGMTAKMATMSEMAMSDQGDCQDCPDQPGGLKAMACGNVCAAPAVAPLPIATLVPIGEKPASAGVRDPLLVGRGVQPDPDPPRTSYIG</sequence>
<feature type="chain" id="PRO_5003682246" description="Transmembrane protein" evidence="2">
    <location>
        <begin position="19"/>
        <end position="106"/>
    </location>
</feature>
<accession>I3X5X8</accession>
<dbReference type="Proteomes" id="UP000006180">
    <property type="component" value="Chromosome"/>
</dbReference>
<proteinExistence type="predicted"/>
<reference evidence="3 4" key="1">
    <citation type="journal article" date="2012" name="J. Bacteriol.">
        <title>Complete genome sequence of the broad-host-range strain Sinorhizobium fredii USDA257.</title>
        <authorList>
            <person name="Schuldes J."/>
            <person name="Rodriguez Orbegoso M."/>
            <person name="Schmeisser C."/>
            <person name="Krishnan H.B."/>
            <person name="Daniel R."/>
            <person name="Streit W.R."/>
        </authorList>
    </citation>
    <scope>NUCLEOTIDE SEQUENCE [LARGE SCALE GENOMIC DNA]</scope>
    <source>
        <strain evidence="3 4">USDA 257</strain>
    </source>
</reference>